<dbReference type="Pfam" id="PF01869">
    <property type="entry name" value="BcrAD_BadFG"/>
    <property type="match status" value="1"/>
</dbReference>
<dbReference type="InterPro" id="IPR043129">
    <property type="entry name" value="ATPase_NBD"/>
</dbReference>
<dbReference type="PANTHER" id="PTHR43190">
    <property type="entry name" value="N-ACETYL-D-GLUCOSAMINE KINASE"/>
    <property type="match status" value="1"/>
</dbReference>
<dbReference type="EMBL" id="JBHTII010000001">
    <property type="protein sequence ID" value="MFD0790719.1"/>
    <property type="molecule type" value="Genomic_DNA"/>
</dbReference>
<keyword evidence="2" id="KW-0418">Kinase</keyword>
<dbReference type="SUPFAM" id="SSF53067">
    <property type="entry name" value="Actin-like ATPase domain"/>
    <property type="match status" value="1"/>
</dbReference>
<sequence length="312" mass="31511">MSVEAPARILAVDAGQTGIKARLTGGGMPAERLFPGILTHQPLFPQLARVVREVLDAAGAGPGVTVTAGVSGLTDAEADAAALLAVIADPRARSVRLAHDSTTSFLGAIGTGVGAVVAAGTGVVTLAVGPTRVARVDGWGYIMGDAGSGYWIGREALDAVMRAYDGRGPRTALRSAVEARWPELPQAYIALQSADDRVSIVASFAAEVARLADAGDAVAQSISERAGSELAHSVITALVRVDAGVGEPAAVCAIGGVLRSGHVRHAFETRVTAGHAEVHLAEPRGTGLDGAVALADLPAQHPLSAHVSTATA</sequence>
<evidence type="ECO:0000313" key="3">
    <source>
        <dbReference type="Proteomes" id="UP001597055"/>
    </source>
</evidence>
<dbReference type="InterPro" id="IPR002731">
    <property type="entry name" value="ATPase_BadF"/>
</dbReference>
<feature type="domain" description="ATPase BadF/BadG/BcrA/BcrD type" evidence="1">
    <location>
        <begin position="46"/>
        <end position="292"/>
    </location>
</feature>
<accession>A0ABW3AIY2</accession>
<comment type="caution">
    <text evidence="2">The sequence shown here is derived from an EMBL/GenBank/DDBJ whole genome shotgun (WGS) entry which is preliminary data.</text>
</comment>
<name>A0ABW3AIY2_9MICO</name>
<evidence type="ECO:0000313" key="2">
    <source>
        <dbReference type="EMBL" id="MFD0790719.1"/>
    </source>
</evidence>
<keyword evidence="2" id="KW-0808">Transferase</keyword>
<keyword evidence="3" id="KW-1185">Reference proteome</keyword>
<dbReference type="RefSeq" id="WP_378772069.1">
    <property type="nucleotide sequence ID" value="NZ_JBHTII010000001.1"/>
</dbReference>
<reference evidence="3" key="1">
    <citation type="journal article" date="2019" name="Int. J. Syst. Evol. Microbiol.">
        <title>The Global Catalogue of Microorganisms (GCM) 10K type strain sequencing project: providing services to taxonomists for standard genome sequencing and annotation.</title>
        <authorList>
            <consortium name="The Broad Institute Genomics Platform"/>
            <consortium name="The Broad Institute Genome Sequencing Center for Infectious Disease"/>
            <person name="Wu L."/>
            <person name="Ma J."/>
        </authorList>
    </citation>
    <scope>NUCLEOTIDE SEQUENCE [LARGE SCALE GENOMIC DNA]</scope>
    <source>
        <strain evidence="3">CCUG 54523</strain>
    </source>
</reference>
<gene>
    <name evidence="2" type="ORF">ACFQ0P_09925</name>
</gene>
<evidence type="ECO:0000259" key="1">
    <source>
        <dbReference type="Pfam" id="PF01869"/>
    </source>
</evidence>
<protein>
    <submittedName>
        <fullName evidence="2">N-acetylglucosamine kinase</fullName>
    </submittedName>
</protein>
<dbReference type="PANTHER" id="PTHR43190:SF3">
    <property type="entry name" value="N-ACETYL-D-GLUCOSAMINE KINASE"/>
    <property type="match status" value="1"/>
</dbReference>
<dbReference type="Gene3D" id="3.30.420.40">
    <property type="match status" value="2"/>
</dbReference>
<dbReference type="GO" id="GO:0016301">
    <property type="term" value="F:kinase activity"/>
    <property type="evidence" value="ECO:0007669"/>
    <property type="project" value="UniProtKB-KW"/>
</dbReference>
<dbReference type="Proteomes" id="UP001597055">
    <property type="component" value="Unassembled WGS sequence"/>
</dbReference>
<organism evidence="2 3">
    <name type="scientific">Microbacterium insulae</name>
    <dbReference type="NCBI Taxonomy" id="483014"/>
    <lineage>
        <taxon>Bacteria</taxon>
        <taxon>Bacillati</taxon>
        <taxon>Actinomycetota</taxon>
        <taxon>Actinomycetes</taxon>
        <taxon>Micrococcales</taxon>
        <taxon>Microbacteriaceae</taxon>
        <taxon>Microbacterium</taxon>
    </lineage>
</organism>
<dbReference type="InterPro" id="IPR052519">
    <property type="entry name" value="Euk-type_GlcNAc_Kinase"/>
</dbReference>
<proteinExistence type="predicted"/>